<dbReference type="PANTHER" id="PTHR42928:SF5">
    <property type="entry name" value="BLR1237 PROTEIN"/>
    <property type="match status" value="1"/>
</dbReference>
<proteinExistence type="inferred from homology"/>
<dbReference type="Gene3D" id="3.40.190.150">
    <property type="entry name" value="Bordetella uptake gene, domain 1"/>
    <property type="match status" value="1"/>
</dbReference>
<dbReference type="InterPro" id="IPR005064">
    <property type="entry name" value="BUG"/>
</dbReference>
<evidence type="ECO:0000313" key="3">
    <source>
        <dbReference type="EMBL" id="QIM51510.1"/>
    </source>
</evidence>
<evidence type="ECO:0000256" key="1">
    <source>
        <dbReference type="ARBA" id="ARBA00006987"/>
    </source>
</evidence>
<sequence>MKKTWNRIWLLAAIGALAAGSAWAQSGNKPITFLVPFTAGSGTDIVARLVAETMQRNMGQTIVVENRPGAGGSIASAQVARAEADGHLVLIPSSSHAVNPAVYPSLPYDTLRDLTGVTALAALPNVMVTSAGKGYKSVADAVAAAKAKPGQLNYASAGVGSATHLNAEKFRLQAGIEATHVPYRGTPEALADVMGERVDWFFSPLSSALPLIRDGKVVPLAVSTATRHAALPNVPTTVEAGVPGSDFVFWVGMVVSAKTPPAIVERLHAEATKALADPAVVERLGRQGAVPYPMGTAEFNQFIRTEMDAAARIARAANLKPQ</sequence>
<dbReference type="PIRSF" id="PIRSF017082">
    <property type="entry name" value="YflP"/>
    <property type="match status" value="1"/>
</dbReference>
<dbReference type="AlphaFoldDB" id="A0A6G8IEU4"/>
<gene>
    <name evidence="3" type="ORF">G9Q37_04835</name>
</gene>
<dbReference type="Gene3D" id="3.40.190.10">
    <property type="entry name" value="Periplasmic binding protein-like II"/>
    <property type="match status" value="1"/>
</dbReference>
<dbReference type="KEGG" id="hcz:G9Q37_04835"/>
<keyword evidence="4" id="KW-1185">Reference proteome</keyword>
<dbReference type="CDD" id="cd13578">
    <property type="entry name" value="PBP2_Bug27"/>
    <property type="match status" value="1"/>
</dbReference>
<comment type="similarity">
    <text evidence="1">Belongs to the UPF0065 (bug) family.</text>
</comment>
<feature type="signal peptide" evidence="2">
    <location>
        <begin position="1"/>
        <end position="24"/>
    </location>
</feature>
<accession>A0A6G8IEU4</accession>
<evidence type="ECO:0000313" key="4">
    <source>
        <dbReference type="Proteomes" id="UP000503162"/>
    </source>
</evidence>
<dbReference type="RefSeq" id="WP_166225345.1">
    <property type="nucleotide sequence ID" value="NZ_CP049989.1"/>
</dbReference>
<name>A0A6G8IEU4_9BURK</name>
<dbReference type="SUPFAM" id="SSF53850">
    <property type="entry name" value="Periplasmic binding protein-like II"/>
    <property type="match status" value="1"/>
</dbReference>
<keyword evidence="2" id="KW-0732">Signal</keyword>
<dbReference type="EMBL" id="CP049989">
    <property type="protein sequence ID" value="QIM51510.1"/>
    <property type="molecule type" value="Genomic_DNA"/>
</dbReference>
<dbReference type="Pfam" id="PF03401">
    <property type="entry name" value="TctC"/>
    <property type="match status" value="1"/>
</dbReference>
<feature type="chain" id="PRO_5026221432" evidence="2">
    <location>
        <begin position="25"/>
        <end position="322"/>
    </location>
</feature>
<evidence type="ECO:0000256" key="2">
    <source>
        <dbReference type="SAM" id="SignalP"/>
    </source>
</evidence>
<organism evidence="3 4">
    <name type="scientific">Hydrogenophaga crocea</name>
    <dbReference type="NCBI Taxonomy" id="2716225"/>
    <lineage>
        <taxon>Bacteria</taxon>
        <taxon>Pseudomonadati</taxon>
        <taxon>Pseudomonadota</taxon>
        <taxon>Betaproteobacteria</taxon>
        <taxon>Burkholderiales</taxon>
        <taxon>Comamonadaceae</taxon>
        <taxon>Hydrogenophaga</taxon>
    </lineage>
</organism>
<dbReference type="Proteomes" id="UP000503162">
    <property type="component" value="Chromosome"/>
</dbReference>
<reference evidence="3 4" key="1">
    <citation type="submission" date="2020-03" db="EMBL/GenBank/DDBJ databases">
        <title>Hydrogenophaga sp. nov. isolated from cyanobacterial mat.</title>
        <authorList>
            <person name="Thorat V."/>
            <person name="Kirdat K."/>
            <person name="Tiwarekar B."/>
            <person name="Costa E.D."/>
            <person name="Yadav A."/>
        </authorList>
    </citation>
    <scope>NUCLEOTIDE SEQUENCE [LARGE SCALE GENOMIC DNA]</scope>
    <source>
        <strain evidence="3 4">BA0156</strain>
    </source>
</reference>
<dbReference type="PANTHER" id="PTHR42928">
    <property type="entry name" value="TRICARBOXYLATE-BINDING PROTEIN"/>
    <property type="match status" value="1"/>
</dbReference>
<dbReference type="InterPro" id="IPR042100">
    <property type="entry name" value="Bug_dom1"/>
</dbReference>
<protein>
    <submittedName>
        <fullName evidence="3">Tripartite tricarboxylate transporter substrate binding protein</fullName>
    </submittedName>
</protein>